<dbReference type="EMBL" id="HBIR01014006">
    <property type="protein sequence ID" value="CAE0538430.1"/>
    <property type="molecule type" value="Transcribed_RNA"/>
</dbReference>
<dbReference type="InterPro" id="IPR001680">
    <property type="entry name" value="WD40_rpt"/>
</dbReference>
<dbReference type="PRINTS" id="PR00320">
    <property type="entry name" value="GPROTEINBRPT"/>
</dbReference>
<evidence type="ECO:0000256" key="1">
    <source>
        <dbReference type="ARBA" id="ARBA00022574"/>
    </source>
</evidence>
<dbReference type="SMART" id="SM00320">
    <property type="entry name" value="WD40"/>
    <property type="match status" value="5"/>
</dbReference>
<dbReference type="PROSITE" id="PS00678">
    <property type="entry name" value="WD_REPEATS_1"/>
    <property type="match status" value="1"/>
</dbReference>
<dbReference type="PANTHER" id="PTHR44666">
    <property type="entry name" value="WD REPEAT-CONTAINING PROTEIN 53"/>
    <property type="match status" value="1"/>
</dbReference>
<dbReference type="InterPro" id="IPR019775">
    <property type="entry name" value="WD40_repeat_CS"/>
</dbReference>
<keyword evidence="2" id="KW-0677">Repeat</keyword>
<dbReference type="InterPro" id="IPR015943">
    <property type="entry name" value="WD40/YVTN_repeat-like_dom_sf"/>
</dbReference>
<sequence>MSEARRGYRVWTRASGLCDPPPPTPRRPAPISIDPMGELSQAASLRGHRGGVNCLAGEGDTLVSGGEDGTVRLWDLGAQRTARAMVAPGAQAVNALAVGRGGCEHFVFGAAGRDVFAYDLRAPGVLMREPAVPSLGGSSDEVGALAIDAAGEHVAIGDDSGEVRVVNLDGDSQPPELDAAHGSICACLAFRPAGGGGGGLELLSGGTDAFAVRWDCLTGATLCSWCLAAAAPPAQSDGAAPRVINPRHVHSLAFEPGGTAFAAALGDGSIELRDANHGALLAAAPSAHGAAASQVVFAPQLGGAGWGTAVPLLSAGDDSRLRLWACEPPPAEGASEGASLRAVGSASLAQKPNWVLPHPSGVVCVAGTSDAVGVWRVSGGIRIRT</sequence>
<evidence type="ECO:0000256" key="2">
    <source>
        <dbReference type="ARBA" id="ARBA00022737"/>
    </source>
</evidence>
<dbReference type="Gene3D" id="2.130.10.10">
    <property type="entry name" value="YVTN repeat-like/Quinoprotein amine dehydrogenase"/>
    <property type="match status" value="2"/>
</dbReference>
<dbReference type="InterPro" id="IPR042453">
    <property type="entry name" value="WDR53"/>
</dbReference>
<dbReference type="Pfam" id="PF00400">
    <property type="entry name" value="WD40"/>
    <property type="match status" value="1"/>
</dbReference>
<dbReference type="AlphaFoldDB" id="A0A7S3W5X2"/>
<keyword evidence="1 3" id="KW-0853">WD repeat</keyword>
<reference evidence="4" key="1">
    <citation type="submission" date="2021-01" db="EMBL/GenBank/DDBJ databases">
        <authorList>
            <person name="Corre E."/>
            <person name="Pelletier E."/>
            <person name="Niang G."/>
            <person name="Scheremetjew M."/>
            <person name="Finn R."/>
            <person name="Kale V."/>
            <person name="Holt S."/>
            <person name="Cochrane G."/>
            <person name="Meng A."/>
            <person name="Brown T."/>
            <person name="Cohen L."/>
        </authorList>
    </citation>
    <scope>NUCLEOTIDE SEQUENCE</scope>
    <source>
        <strain evidence="4">379</strain>
    </source>
</reference>
<dbReference type="InterPro" id="IPR020472">
    <property type="entry name" value="WD40_PAC1"/>
</dbReference>
<accession>A0A7S3W5X2</accession>
<evidence type="ECO:0000313" key="4">
    <source>
        <dbReference type="EMBL" id="CAE0538430.1"/>
    </source>
</evidence>
<protein>
    <submittedName>
        <fullName evidence="4">Uncharacterized protein</fullName>
    </submittedName>
</protein>
<dbReference type="PANTHER" id="PTHR44666:SF1">
    <property type="entry name" value="WD REPEAT-CONTAINING PROTEIN 53"/>
    <property type="match status" value="1"/>
</dbReference>
<feature type="repeat" description="WD" evidence="3">
    <location>
        <begin position="45"/>
        <end position="84"/>
    </location>
</feature>
<dbReference type="InterPro" id="IPR036322">
    <property type="entry name" value="WD40_repeat_dom_sf"/>
</dbReference>
<dbReference type="SUPFAM" id="SSF50978">
    <property type="entry name" value="WD40 repeat-like"/>
    <property type="match status" value="1"/>
</dbReference>
<gene>
    <name evidence="4" type="ORF">EHUX00137_LOCUS10313</name>
</gene>
<dbReference type="PROSITE" id="PS50082">
    <property type="entry name" value="WD_REPEATS_2"/>
    <property type="match status" value="1"/>
</dbReference>
<proteinExistence type="predicted"/>
<dbReference type="PROSITE" id="PS50294">
    <property type="entry name" value="WD_REPEATS_REGION"/>
    <property type="match status" value="1"/>
</dbReference>
<evidence type="ECO:0000256" key="3">
    <source>
        <dbReference type="PROSITE-ProRule" id="PRU00221"/>
    </source>
</evidence>
<name>A0A7S3W5X2_EMIHU</name>
<organism evidence="4">
    <name type="scientific">Emiliania huxleyi</name>
    <name type="common">Coccolithophore</name>
    <name type="synonym">Pontosphaera huxleyi</name>
    <dbReference type="NCBI Taxonomy" id="2903"/>
    <lineage>
        <taxon>Eukaryota</taxon>
        <taxon>Haptista</taxon>
        <taxon>Haptophyta</taxon>
        <taxon>Prymnesiophyceae</taxon>
        <taxon>Isochrysidales</taxon>
        <taxon>Noelaerhabdaceae</taxon>
        <taxon>Emiliania</taxon>
    </lineage>
</organism>